<dbReference type="EMBL" id="MU152089">
    <property type="protein sequence ID" value="KAF9441061.1"/>
    <property type="molecule type" value="Genomic_DNA"/>
</dbReference>
<name>A0A9P5X1A7_9AGAR</name>
<sequence>MSTGVGRMGGSYLGVASAAPHELLVTGLQMRASANGTVYHWAATYFSVVTPMPASLTLKCSSVGFHPLDENLCVVEEQVVANELRGASALFLRGVLYKAPMHNIVRGDNGALKLGANFSAWERLSGPRLEEWDIHDLNKRLRCWDADVCSKEPTGKHGLDDVKVQGRRDVGCGTHDATRVLAILTIEGREVSLGMEDASMKN</sequence>
<keyword evidence="2" id="KW-1185">Reference proteome</keyword>
<protein>
    <submittedName>
        <fullName evidence="1">Uncharacterized protein</fullName>
    </submittedName>
</protein>
<dbReference type="AlphaFoldDB" id="A0A9P5X1A7"/>
<organism evidence="1 2">
    <name type="scientific">Macrolepiota fuliginosa MF-IS2</name>
    <dbReference type="NCBI Taxonomy" id="1400762"/>
    <lineage>
        <taxon>Eukaryota</taxon>
        <taxon>Fungi</taxon>
        <taxon>Dikarya</taxon>
        <taxon>Basidiomycota</taxon>
        <taxon>Agaricomycotina</taxon>
        <taxon>Agaricomycetes</taxon>
        <taxon>Agaricomycetidae</taxon>
        <taxon>Agaricales</taxon>
        <taxon>Agaricineae</taxon>
        <taxon>Agaricaceae</taxon>
        <taxon>Macrolepiota</taxon>
    </lineage>
</organism>
<evidence type="ECO:0000313" key="1">
    <source>
        <dbReference type="EMBL" id="KAF9441061.1"/>
    </source>
</evidence>
<gene>
    <name evidence="1" type="ORF">P691DRAFT_780653</name>
</gene>
<dbReference type="Proteomes" id="UP000807342">
    <property type="component" value="Unassembled WGS sequence"/>
</dbReference>
<evidence type="ECO:0000313" key="2">
    <source>
        <dbReference type="Proteomes" id="UP000807342"/>
    </source>
</evidence>
<comment type="caution">
    <text evidence="1">The sequence shown here is derived from an EMBL/GenBank/DDBJ whole genome shotgun (WGS) entry which is preliminary data.</text>
</comment>
<accession>A0A9P5X1A7</accession>
<reference evidence="1" key="1">
    <citation type="submission" date="2020-11" db="EMBL/GenBank/DDBJ databases">
        <authorList>
            <consortium name="DOE Joint Genome Institute"/>
            <person name="Ahrendt S."/>
            <person name="Riley R."/>
            <person name="Andreopoulos W."/>
            <person name="Labutti K."/>
            <person name="Pangilinan J."/>
            <person name="Ruiz-Duenas F.J."/>
            <person name="Barrasa J.M."/>
            <person name="Sanchez-Garcia M."/>
            <person name="Camarero S."/>
            <person name="Miyauchi S."/>
            <person name="Serrano A."/>
            <person name="Linde D."/>
            <person name="Babiker R."/>
            <person name="Drula E."/>
            <person name="Ayuso-Fernandez I."/>
            <person name="Pacheco R."/>
            <person name="Padilla G."/>
            <person name="Ferreira P."/>
            <person name="Barriuso J."/>
            <person name="Kellner H."/>
            <person name="Castanera R."/>
            <person name="Alfaro M."/>
            <person name="Ramirez L."/>
            <person name="Pisabarro A.G."/>
            <person name="Kuo A."/>
            <person name="Tritt A."/>
            <person name="Lipzen A."/>
            <person name="He G."/>
            <person name="Yan M."/>
            <person name="Ng V."/>
            <person name="Cullen D."/>
            <person name="Martin F."/>
            <person name="Rosso M.-N."/>
            <person name="Henrissat B."/>
            <person name="Hibbett D."/>
            <person name="Martinez A.T."/>
            <person name="Grigoriev I.V."/>
        </authorList>
    </citation>
    <scope>NUCLEOTIDE SEQUENCE</scope>
    <source>
        <strain evidence="1">MF-IS2</strain>
    </source>
</reference>
<proteinExistence type="predicted"/>